<dbReference type="Proteomes" id="UP000460412">
    <property type="component" value="Unassembled WGS sequence"/>
</dbReference>
<protein>
    <submittedName>
        <fullName evidence="1">Uncharacterized protein</fullName>
    </submittedName>
</protein>
<dbReference type="RefSeq" id="WP_159757982.1">
    <property type="nucleotide sequence ID" value="NZ_WUQX01000003.1"/>
</dbReference>
<keyword evidence="2" id="KW-1185">Reference proteome</keyword>
<dbReference type="AlphaFoldDB" id="A0A7X3MN24"/>
<accession>A0A7X3MN24</accession>
<dbReference type="EMBL" id="WUQX01000003">
    <property type="protein sequence ID" value="MXP79217.1"/>
    <property type="molecule type" value="Genomic_DNA"/>
</dbReference>
<organism evidence="1 2">
    <name type="scientific">Sporofaciens musculi</name>
    <dbReference type="NCBI Taxonomy" id="2681861"/>
    <lineage>
        <taxon>Bacteria</taxon>
        <taxon>Bacillati</taxon>
        <taxon>Bacillota</taxon>
        <taxon>Clostridia</taxon>
        <taxon>Lachnospirales</taxon>
        <taxon>Lachnospiraceae</taxon>
        <taxon>Sporofaciens</taxon>
    </lineage>
</organism>
<evidence type="ECO:0000313" key="2">
    <source>
        <dbReference type="Proteomes" id="UP000460412"/>
    </source>
</evidence>
<reference evidence="1 2" key="1">
    <citation type="submission" date="2019-12" db="EMBL/GenBank/DDBJ databases">
        <title>Sporaefaciens musculi gen. nov., sp. nov., a novel bacterium isolated from the caecum of an obese mouse.</title>
        <authorList>
            <person name="Rasmussen T.S."/>
            <person name="Streidl T."/>
            <person name="Hitch T.C.A."/>
            <person name="Wortmann E."/>
            <person name="Deptula P."/>
            <person name="Hansen M."/>
            <person name="Nielsen D.S."/>
            <person name="Clavel T."/>
            <person name="Vogensen F.K."/>
        </authorList>
    </citation>
    <scope>NUCLEOTIDE SEQUENCE [LARGE SCALE GENOMIC DNA]</scope>
    <source>
        <strain evidence="1 2">WCA-9-b2</strain>
        <plasmid evidence="1">unnamed</plasmid>
    </source>
</reference>
<proteinExistence type="predicted"/>
<gene>
    <name evidence="1" type="ORF">GN277_29120</name>
</gene>
<sequence>MGLFTLEGTIAIPLLQQMESLIVRGADEKKFDTQTGWKSLFGAGDFESSMEEQYGLNYPGEVLERYEERCGGGIEQERALGLALAENKMLLEESMFVGAQYPNFIRKIKNHTEQDFYLTCVMYLLSEKVEEQGKFYQKILQHDYKETKEAVFAAFVLQEHPKAWDFVKPLFIRFLGNGRTLRAYGNHGLYAWVLQMYADKIQKCRTKDMYVLKALLELCNKFVKEGTPAWEHLKNAGYSRQELIYLNLILRGAVWSLETPDKKSITIERMALFGLKELINAKEIEDPGLLPFCESLLKDYESYDIHIDGAEGILSSLIGNVHIRDRQMYQYLYGIKKDRRLPEDWFYLDFSDKESCEVSKWMEQEQFTKLFSVSLYSQESVNIDLWFDNYQGYTGKRYEELFWKMPDFYVKDVFRLLVKQNKIDMVKLLEEYAEDEKHMPAETLKNKWSIMKGHIGSVARYLTSHEVYLFWEAFDRYYGICQLDGFFGYRNVVLDAVKVQSYGYRFQNMKFKEEILSVEEQAKLFDWVELMVYREMPQEYEKFLYNFLLMYGVRKNFPEDSVSLFHFIKEDVGESERNRLYREYFSTDEWEAFRKKENERREQIKKERRQEELQTFRKQICADIQSSQDMYGIQDAIARHLSRLYSEREKAEICLELLDSYLEKDCKVKKRTAGRLADHIVDLFAHGALEWKTVQEIINKMEVVADECGKD</sequence>
<keyword evidence="1" id="KW-0614">Plasmid</keyword>
<evidence type="ECO:0000313" key="1">
    <source>
        <dbReference type="EMBL" id="MXP79217.1"/>
    </source>
</evidence>
<comment type="caution">
    <text evidence="1">The sequence shown here is derived from an EMBL/GenBank/DDBJ whole genome shotgun (WGS) entry which is preliminary data.</text>
</comment>
<geneLocation type="plasmid" evidence="1">
    <name>unnamed</name>
</geneLocation>
<name>A0A7X3MN24_9FIRM</name>